<dbReference type="EMBL" id="WAAT01000041">
    <property type="protein sequence ID" value="KAB1068058.1"/>
    <property type="molecule type" value="Genomic_DNA"/>
</dbReference>
<dbReference type="SUPFAM" id="SSF48452">
    <property type="entry name" value="TPR-like"/>
    <property type="match status" value="1"/>
</dbReference>
<dbReference type="RefSeq" id="WP_150938574.1">
    <property type="nucleotide sequence ID" value="NZ_WAAT01000041.1"/>
</dbReference>
<evidence type="ECO:0000313" key="3">
    <source>
        <dbReference type="Proteomes" id="UP000441333"/>
    </source>
</evidence>
<evidence type="ECO:0000256" key="1">
    <source>
        <dbReference type="SAM" id="SignalP"/>
    </source>
</evidence>
<dbReference type="Gene3D" id="1.25.40.390">
    <property type="match status" value="1"/>
</dbReference>
<dbReference type="Proteomes" id="UP000441333">
    <property type="component" value="Unassembled WGS sequence"/>
</dbReference>
<organism evidence="2 3">
    <name type="scientific">Pseudotamlana haliotis</name>
    <dbReference type="NCBI Taxonomy" id="2614804"/>
    <lineage>
        <taxon>Bacteria</taxon>
        <taxon>Pseudomonadati</taxon>
        <taxon>Bacteroidota</taxon>
        <taxon>Flavobacteriia</taxon>
        <taxon>Flavobacteriales</taxon>
        <taxon>Flavobacteriaceae</taxon>
        <taxon>Pseudotamlana</taxon>
    </lineage>
</organism>
<gene>
    <name evidence="2" type="ORF">F6U93_07940</name>
</gene>
<dbReference type="InterPro" id="IPR011990">
    <property type="entry name" value="TPR-like_helical_dom_sf"/>
</dbReference>
<proteinExistence type="predicted"/>
<keyword evidence="2" id="KW-0449">Lipoprotein</keyword>
<comment type="caution">
    <text evidence="2">The sequence shown here is derived from an EMBL/GenBank/DDBJ whole genome shotgun (WGS) entry which is preliminary data.</text>
</comment>
<protein>
    <submittedName>
        <fullName evidence="2">SusD/RagB family nutrient-binding outer membrane lipoprotein</fullName>
    </submittedName>
</protein>
<dbReference type="InterPro" id="IPR041662">
    <property type="entry name" value="SusD-like_2"/>
</dbReference>
<evidence type="ECO:0000313" key="2">
    <source>
        <dbReference type="EMBL" id="KAB1068058.1"/>
    </source>
</evidence>
<keyword evidence="3" id="KW-1185">Reference proteome</keyword>
<name>A0A6N6MEA4_9FLAO</name>
<feature type="signal peptide" evidence="1">
    <location>
        <begin position="1"/>
        <end position="21"/>
    </location>
</feature>
<dbReference type="AlphaFoldDB" id="A0A6N6MEA4"/>
<accession>A0A6N6MEA4</accession>
<reference evidence="2 3" key="1">
    <citation type="submission" date="2019-09" db="EMBL/GenBank/DDBJ databases">
        <authorList>
            <person name="Cao W.R."/>
        </authorList>
    </citation>
    <scope>NUCLEOTIDE SEQUENCE [LARGE SCALE GENOMIC DNA]</scope>
    <source>
        <strain evidence="2 3">B1N29</strain>
    </source>
</reference>
<sequence length="554" mass="62927">MKTKIYIVTTLVLFVTLITGCDDFNDLNVDPTTSTTANPKSLISKVQTSYSGDRETQWRSLAAYHMSIMQMVSDGWTISHGQAYKLDVSYMEFMWKSSYREINDLILAIQEAEKTPEYVNYAAVGRILKVMIFAQLTDTYGDLPYFESGAQGGEDNLHPAYDKQEDIYNDFFIELKEAAAQLDSSLALEGDLIYNGDVDKWRKFANSLRLRYAMRLINVDPAKAQSESVAAINAGVMQSVEDAAAVDHGNYNVSTSGAPEIRGNGFSQVQNFSEEIMVSCETYIAYLRDNNDPRLMMMFGMYAAYEEDAISRYNSKSSTETSVEITEEYFAKYGGIEGYAPGYFLWEAPEGAPADIWSPRYVQKNGRTVQINKFFKSLQVRRHLTRIDMPSIYQSYSEVELWLAEAAQRGWSTSGGDAKTHYKNAVFANIDELVYILEAEPNLNLNADVYAENLWNNTPDKLEAINMQHYVNNFYNGIEGFANWRRSGFPKLKPTTDNAYTDQALNGLIPRRFPYPNTEMNFNRENLEEHLDNGVNFWGAPVWWDGSLTRGVEI</sequence>
<feature type="chain" id="PRO_5026831057" evidence="1">
    <location>
        <begin position="22"/>
        <end position="554"/>
    </location>
</feature>
<dbReference type="Pfam" id="PF12771">
    <property type="entry name" value="SusD-like_2"/>
    <property type="match status" value="2"/>
</dbReference>
<keyword evidence="1" id="KW-0732">Signal</keyword>
<dbReference type="PROSITE" id="PS51257">
    <property type="entry name" value="PROKAR_LIPOPROTEIN"/>
    <property type="match status" value="1"/>
</dbReference>